<dbReference type="GO" id="GO:0005634">
    <property type="term" value="C:nucleus"/>
    <property type="evidence" value="ECO:0007669"/>
    <property type="project" value="UniProtKB-SubCell"/>
</dbReference>
<evidence type="ECO:0000256" key="6">
    <source>
        <dbReference type="ARBA" id="ARBA00023015"/>
    </source>
</evidence>
<dbReference type="Gene3D" id="3.30.160.60">
    <property type="entry name" value="Classic Zinc Finger"/>
    <property type="match status" value="2"/>
</dbReference>
<accession>A0A167N9J1</accession>
<evidence type="ECO:0000256" key="5">
    <source>
        <dbReference type="ARBA" id="ARBA00022833"/>
    </source>
</evidence>
<keyword evidence="12" id="KW-1185">Reference proteome</keyword>
<gene>
    <name evidence="11" type="ORF">CALVIDRAFT_479912</name>
</gene>
<keyword evidence="8" id="KW-0539">Nucleus</keyword>
<keyword evidence="6" id="KW-0805">Transcription regulation</keyword>
<evidence type="ECO:0000256" key="3">
    <source>
        <dbReference type="ARBA" id="ARBA00022737"/>
    </source>
</evidence>
<keyword evidence="5" id="KW-0862">Zinc</keyword>
<evidence type="ECO:0000256" key="4">
    <source>
        <dbReference type="ARBA" id="ARBA00022771"/>
    </source>
</evidence>
<proteinExistence type="predicted"/>
<dbReference type="SUPFAM" id="SSF57667">
    <property type="entry name" value="beta-beta-alpha zinc fingers"/>
    <property type="match status" value="1"/>
</dbReference>
<dbReference type="OrthoDB" id="654211at2759"/>
<feature type="domain" description="C2H2-type" evidence="10">
    <location>
        <begin position="6"/>
        <end position="35"/>
    </location>
</feature>
<dbReference type="GO" id="GO:0003700">
    <property type="term" value="F:DNA-binding transcription factor activity"/>
    <property type="evidence" value="ECO:0007669"/>
    <property type="project" value="TreeGrafter"/>
</dbReference>
<feature type="non-terminal residue" evidence="11">
    <location>
        <position position="60"/>
    </location>
</feature>
<dbReference type="GO" id="GO:1990527">
    <property type="term" value="C:Tec1p-Ste12p-Dig1p complex"/>
    <property type="evidence" value="ECO:0007669"/>
    <property type="project" value="TreeGrafter"/>
</dbReference>
<dbReference type="FunFam" id="3.30.160.60:FF:001498">
    <property type="entry name" value="Zinc finger protein 404"/>
    <property type="match status" value="1"/>
</dbReference>
<protein>
    <recommendedName>
        <fullName evidence="10">C2H2-type domain-containing protein</fullName>
    </recommendedName>
</protein>
<dbReference type="FunFam" id="3.30.160.60:FF:000243">
    <property type="entry name" value="Probable transcription factor steA"/>
    <property type="match status" value="1"/>
</dbReference>
<dbReference type="InterPro" id="IPR052127">
    <property type="entry name" value="STE12_transcription_factor"/>
</dbReference>
<dbReference type="SMART" id="SM00355">
    <property type="entry name" value="ZnF_C2H2"/>
    <property type="match status" value="2"/>
</dbReference>
<sequence length="60" mass="7167">MKTKVFACQLHTCGRVFKRMEHLRRHQRTHTMEKPYACAKCGKRFSRSDNLAQHVRTHGR</sequence>
<evidence type="ECO:0000259" key="10">
    <source>
        <dbReference type="PROSITE" id="PS50157"/>
    </source>
</evidence>
<organism evidence="11 12">
    <name type="scientific">Calocera viscosa (strain TUFC12733)</name>
    <dbReference type="NCBI Taxonomy" id="1330018"/>
    <lineage>
        <taxon>Eukaryota</taxon>
        <taxon>Fungi</taxon>
        <taxon>Dikarya</taxon>
        <taxon>Basidiomycota</taxon>
        <taxon>Agaricomycotina</taxon>
        <taxon>Dacrymycetes</taxon>
        <taxon>Dacrymycetales</taxon>
        <taxon>Dacrymycetaceae</taxon>
        <taxon>Calocera</taxon>
    </lineage>
</organism>
<keyword evidence="3" id="KW-0677">Repeat</keyword>
<keyword evidence="2" id="KW-0479">Metal-binding</keyword>
<dbReference type="InterPro" id="IPR013087">
    <property type="entry name" value="Znf_C2H2_type"/>
</dbReference>
<reference evidence="11 12" key="1">
    <citation type="journal article" date="2016" name="Mol. Biol. Evol.">
        <title>Comparative Genomics of Early-Diverging Mushroom-Forming Fungi Provides Insights into the Origins of Lignocellulose Decay Capabilities.</title>
        <authorList>
            <person name="Nagy L.G."/>
            <person name="Riley R."/>
            <person name="Tritt A."/>
            <person name="Adam C."/>
            <person name="Daum C."/>
            <person name="Floudas D."/>
            <person name="Sun H."/>
            <person name="Yadav J.S."/>
            <person name="Pangilinan J."/>
            <person name="Larsson K.H."/>
            <person name="Matsuura K."/>
            <person name="Barry K."/>
            <person name="Labutti K."/>
            <person name="Kuo R."/>
            <person name="Ohm R.A."/>
            <person name="Bhattacharya S.S."/>
            <person name="Shirouzu T."/>
            <person name="Yoshinaga Y."/>
            <person name="Martin F.M."/>
            <person name="Grigoriev I.V."/>
            <person name="Hibbett D.S."/>
        </authorList>
    </citation>
    <scope>NUCLEOTIDE SEQUENCE [LARGE SCALE GENOMIC DNA]</scope>
    <source>
        <strain evidence="11 12">TUFC12733</strain>
    </source>
</reference>
<evidence type="ECO:0000256" key="8">
    <source>
        <dbReference type="ARBA" id="ARBA00023242"/>
    </source>
</evidence>
<dbReference type="STRING" id="1330018.A0A167N9J1"/>
<dbReference type="PANTHER" id="PTHR47427:SF1">
    <property type="entry name" value="PROTEIN STE12"/>
    <property type="match status" value="1"/>
</dbReference>
<dbReference type="Pfam" id="PF13465">
    <property type="entry name" value="zf-H2C2_2"/>
    <property type="match status" value="1"/>
</dbReference>
<comment type="subcellular location">
    <subcellularLocation>
        <location evidence="1">Nucleus</location>
    </subcellularLocation>
</comment>
<dbReference type="PANTHER" id="PTHR47427">
    <property type="entry name" value="PROTEIN STE12"/>
    <property type="match status" value="1"/>
</dbReference>
<evidence type="ECO:0000313" key="12">
    <source>
        <dbReference type="Proteomes" id="UP000076738"/>
    </source>
</evidence>
<dbReference type="PROSITE" id="PS00028">
    <property type="entry name" value="ZINC_FINGER_C2H2_1"/>
    <property type="match status" value="2"/>
</dbReference>
<feature type="domain" description="C2H2-type" evidence="10">
    <location>
        <begin position="36"/>
        <end position="60"/>
    </location>
</feature>
<evidence type="ECO:0000256" key="7">
    <source>
        <dbReference type="ARBA" id="ARBA00023163"/>
    </source>
</evidence>
<dbReference type="AlphaFoldDB" id="A0A167N9J1"/>
<dbReference type="PROSITE" id="PS50157">
    <property type="entry name" value="ZINC_FINGER_C2H2_2"/>
    <property type="match status" value="2"/>
</dbReference>
<evidence type="ECO:0000313" key="11">
    <source>
        <dbReference type="EMBL" id="KZO97485.1"/>
    </source>
</evidence>
<dbReference type="Proteomes" id="UP000076738">
    <property type="component" value="Unassembled WGS sequence"/>
</dbReference>
<evidence type="ECO:0000256" key="2">
    <source>
        <dbReference type="ARBA" id="ARBA00022723"/>
    </source>
</evidence>
<evidence type="ECO:0000256" key="9">
    <source>
        <dbReference type="PROSITE-ProRule" id="PRU00042"/>
    </source>
</evidence>
<dbReference type="InterPro" id="IPR036236">
    <property type="entry name" value="Znf_C2H2_sf"/>
</dbReference>
<keyword evidence="7" id="KW-0804">Transcription</keyword>
<dbReference type="GO" id="GO:1990526">
    <property type="term" value="C:Ste12p-Dig1p-Dig2p complex"/>
    <property type="evidence" value="ECO:0007669"/>
    <property type="project" value="TreeGrafter"/>
</dbReference>
<name>A0A167N9J1_CALVF</name>
<dbReference type="EMBL" id="KV417279">
    <property type="protein sequence ID" value="KZO97485.1"/>
    <property type="molecule type" value="Genomic_DNA"/>
</dbReference>
<evidence type="ECO:0000256" key="1">
    <source>
        <dbReference type="ARBA" id="ARBA00004123"/>
    </source>
</evidence>
<keyword evidence="4 9" id="KW-0863">Zinc-finger</keyword>
<dbReference type="GO" id="GO:0008270">
    <property type="term" value="F:zinc ion binding"/>
    <property type="evidence" value="ECO:0007669"/>
    <property type="project" value="UniProtKB-KW"/>
</dbReference>